<reference evidence="3" key="1">
    <citation type="submission" date="2023-03" db="UniProtKB">
        <authorList>
            <consortium name="WormBaseParasite"/>
        </authorList>
    </citation>
    <scope>IDENTIFICATION</scope>
</reference>
<evidence type="ECO:0000313" key="3">
    <source>
        <dbReference type="WBParaSite" id="ALUE_0001268201-mRNA-1"/>
    </source>
</evidence>
<dbReference type="Proteomes" id="UP000036681">
    <property type="component" value="Unplaced"/>
</dbReference>
<evidence type="ECO:0000313" key="2">
    <source>
        <dbReference type="Proteomes" id="UP000036681"/>
    </source>
</evidence>
<organism evidence="2 3">
    <name type="scientific">Ascaris lumbricoides</name>
    <name type="common">Giant roundworm</name>
    <dbReference type="NCBI Taxonomy" id="6252"/>
    <lineage>
        <taxon>Eukaryota</taxon>
        <taxon>Metazoa</taxon>
        <taxon>Ecdysozoa</taxon>
        <taxon>Nematoda</taxon>
        <taxon>Chromadorea</taxon>
        <taxon>Rhabditida</taxon>
        <taxon>Spirurina</taxon>
        <taxon>Ascaridomorpha</taxon>
        <taxon>Ascaridoidea</taxon>
        <taxon>Ascarididae</taxon>
        <taxon>Ascaris</taxon>
    </lineage>
</organism>
<feature type="region of interest" description="Disordered" evidence="1">
    <location>
        <begin position="273"/>
        <end position="363"/>
    </location>
</feature>
<keyword evidence="2" id="KW-1185">Reference proteome</keyword>
<feature type="compositionally biased region" description="Basic residues" evidence="1">
    <location>
        <begin position="397"/>
        <end position="406"/>
    </location>
</feature>
<feature type="region of interest" description="Disordered" evidence="1">
    <location>
        <begin position="397"/>
        <end position="539"/>
    </location>
</feature>
<evidence type="ECO:0000256" key="1">
    <source>
        <dbReference type="SAM" id="MobiDB-lite"/>
    </source>
</evidence>
<dbReference type="AlphaFoldDB" id="A0A9J2PRS9"/>
<accession>A0A9J2PRS9</accession>
<feature type="compositionally biased region" description="Polar residues" evidence="1">
    <location>
        <begin position="141"/>
        <end position="153"/>
    </location>
</feature>
<feature type="compositionally biased region" description="Low complexity" evidence="1">
    <location>
        <begin position="513"/>
        <end position="535"/>
    </location>
</feature>
<feature type="compositionally biased region" description="Basic and acidic residues" evidence="1">
    <location>
        <begin position="429"/>
        <end position="442"/>
    </location>
</feature>
<feature type="compositionally biased region" description="Polar residues" evidence="1">
    <location>
        <begin position="414"/>
        <end position="426"/>
    </location>
</feature>
<proteinExistence type="predicted"/>
<name>A0A9J2PRS9_ASCLU</name>
<sequence>MLTPPYGITPTKQHFPLPAGAILQYYFFDFKCAIIDYEFGSTTDIDKRKPTRSLESDEIWRKYGRGRGPRHLHISNDFAPTVDSFANNWQLNEFRMSKLESATFSINRKERSIAYDSGEALNLKRCKPDLLWAGGSALKQQKNELPSSSTRPQCTPGARPRRRCRRCTPSGPFTLNLSDIFGELKSVQEFLERRQETPSGSLMIRKRRAQQRANINQFGRPVRQRIGSITSPPQMKPVDHALRINTTQSGTKTTKSGHRNVPRLRASTCKPHIKNAPRKKISSNVRKIPVHTGRPASRPASKGKLNNSRKKALPSRQRNATNHERHYQRKHKSGESWESNEAKPTKKRFHFLSGPGTSLGRNKTHRTSWINGVIDPADENFSNKGDIRFYRGRLAKKKPKRLKRPKSTAVPGSAIQNEHLTNSRQPAASEEHVVSDNKEHNHASMRTPKIATLSEQSSEIKKKVQRKWKNVEDVVRRPSQRVKSSKEHTKKRNGSKAASSSATFSPEMKLNKAETSIAAKTTTTSPASPTKATTPNNLFVSTKRVDIESGYSIDEHHRQVGSPDRLYHSASIGPIPRKSTIGPMIGIIRQHLDGVEVETPLVRNYKYKPTKTPLTVETTTELSEEILQKRRENFIAQLTTFSDSALCIARYGSKRKIH</sequence>
<protein>
    <submittedName>
        <fullName evidence="3">Uncharacterized protein</fullName>
    </submittedName>
</protein>
<feature type="region of interest" description="Disordered" evidence="1">
    <location>
        <begin position="141"/>
        <end position="163"/>
    </location>
</feature>
<dbReference type="WBParaSite" id="ALUE_0001268201-mRNA-1">
    <property type="protein sequence ID" value="ALUE_0001268201-mRNA-1"/>
    <property type="gene ID" value="ALUE_0001268201"/>
</dbReference>